<keyword evidence="13" id="KW-1185">Reference proteome</keyword>
<comment type="subcellular location">
    <subcellularLocation>
        <location evidence="2">Cytoplasm</location>
    </subcellularLocation>
</comment>
<sequence length="345" mass="39011">MIDKLGKKPLTPNRELLDLLQDWVAPDVTQSKKSEFVGKTNFMGTPLEELYSKALLQEAVEEEEVKPLTAEEIEQIRQDAYNEGFELGKEEGYQVGEAQGLQEGHELGVKNGHEQGYLAGLEQGQFEINEKIARLKDLTHQLYHPIEKVDKTAEQQLLNLAVMLAESVIRQEIKTNKDVLLTVLHEATSSLPFNTDFAEIHIHPDDLKLLTETYSEEAIIEQKWIIKEEPGYQQGDIIVMTPDSLIDRSVKQRIKQSIGHFIEKAELNKELNDYSQQTTRHIPKEDLESNAVSESQHQPVDTSNIDEQVPAHTTEKIEEMNAAQTEEPSLEPNNGSTLKPEGNEG</sequence>
<comment type="function">
    <text evidence="1">Needed for flagellar regrowth and assembly.</text>
</comment>
<evidence type="ECO:0000256" key="8">
    <source>
        <dbReference type="ARBA" id="ARBA00022927"/>
    </source>
</evidence>
<reference evidence="12 13" key="1">
    <citation type="submission" date="2023-10" db="EMBL/GenBank/DDBJ databases">
        <title>Psychrosphaera aquimaarina strain SW33 isolated from seawater.</title>
        <authorList>
            <person name="Bayburt H."/>
            <person name="Kim J.M."/>
            <person name="Choi B.J."/>
            <person name="Jeon C.O."/>
        </authorList>
    </citation>
    <scope>NUCLEOTIDE SEQUENCE [LARGE SCALE GENOMIC DNA]</scope>
    <source>
        <strain evidence="12 13">KCTC 52743</strain>
    </source>
</reference>
<evidence type="ECO:0000256" key="1">
    <source>
        <dbReference type="ARBA" id="ARBA00003041"/>
    </source>
</evidence>
<organism evidence="12 13">
    <name type="scientific">Psychrosphaera aquimarina</name>
    <dbReference type="NCBI Taxonomy" id="2044854"/>
    <lineage>
        <taxon>Bacteria</taxon>
        <taxon>Pseudomonadati</taxon>
        <taxon>Pseudomonadota</taxon>
        <taxon>Gammaproteobacteria</taxon>
        <taxon>Alteromonadales</taxon>
        <taxon>Pseudoalteromonadaceae</taxon>
        <taxon>Psychrosphaera</taxon>
    </lineage>
</organism>
<keyword evidence="9" id="KW-1006">Bacterial flagellum protein export</keyword>
<evidence type="ECO:0000256" key="7">
    <source>
        <dbReference type="ARBA" id="ARBA00022795"/>
    </source>
</evidence>
<evidence type="ECO:0000256" key="6">
    <source>
        <dbReference type="ARBA" id="ARBA00022490"/>
    </source>
</evidence>
<evidence type="ECO:0000259" key="11">
    <source>
        <dbReference type="Pfam" id="PF02108"/>
    </source>
</evidence>
<dbReference type="EMBL" id="JAWCUA010000007">
    <property type="protein sequence ID" value="MDU0112846.1"/>
    <property type="molecule type" value="Genomic_DNA"/>
</dbReference>
<keyword evidence="12" id="KW-0969">Cilium</keyword>
<evidence type="ECO:0000256" key="3">
    <source>
        <dbReference type="ARBA" id="ARBA00006602"/>
    </source>
</evidence>
<feature type="domain" description="Flagellar assembly protein FliH/Type III secretion system HrpE" evidence="11">
    <location>
        <begin position="130"/>
        <end position="256"/>
    </location>
</feature>
<evidence type="ECO:0000256" key="9">
    <source>
        <dbReference type="ARBA" id="ARBA00023225"/>
    </source>
</evidence>
<comment type="caution">
    <text evidence="12">The sequence shown here is derived from an EMBL/GenBank/DDBJ whole genome shotgun (WGS) entry which is preliminary data.</text>
</comment>
<dbReference type="InterPro" id="IPR018035">
    <property type="entry name" value="Flagellar_FliH/T3SS_HrpE"/>
</dbReference>
<evidence type="ECO:0000256" key="10">
    <source>
        <dbReference type="SAM" id="MobiDB-lite"/>
    </source>
</evidence>
<dbReference type="PRINTS" id="PR01003">
    <property type="entry name" value="FLGFLIH"/>
</dbReference>
<dbReference type="Proteomes" id="UP001257914">
    <property type="component" value="Unassembled WGS sequence"/>
</dbReference>
<accession>A0ABU3QZH3</accession>
<dbReference type="InterPro" id="IPR051472">
    <property type="entry name" value="T3SS_Stator/FliH"/>
</dbReference>
<keyword evidence="8" id="KW-0653">Protein transport</keyword>
<evidence type="ECO:0000313" key="13">
    <source>
        <dbReference type="Proteomes" id="UP001257914"/>
    </source>
</evidence>
<feature type="compositionally biased region" description="Polar residues" evidence="10">
    <location>
        <begin position="322"/>
        <end position="337"/>
    </location>
</feature>
<dbReference type="InterPro" id="IPR000563">
    <property type="entry name" value="Flag_FliH"/>
</dbReference>
<evidence type="ECO:0000256" key="2">
    <source>
        <dbReference type="ARBA" id="ARBA00004496"/>
    </source>
</evidence>
<evidence type="ECO:0000313" key="12">
    <source>
        <dbReference type="EMBL" id="MDU0112846.1"/>
    </source>
</evidence>
<gene>
    <name evidence="12" type="ORF">RT723_07505</name>
</gene>
<feature type="compositionally biased region" description="Polar residues" evidence="10">
    <location>
        <begin position="290"/>
        <end position="306"/>
    </location>
</feature>
<keyword evidence="5" id="KW-0813">Transport</keyword>
<dbReference type="RefSeq" id="WP_315946520.1">
    <property type="nucleotide sequence ID" value="NZ_JAWCUA010000007.1"/>
</dbReference>
<dbReference type="PANTHER" id="PTHR34982:SF1">
    <property type="entry name" value="FLAGELLAR ASSEMBLY PROTEIN FLIH"/>
    <property type="match status" value="1"/>
</dbReference>
<name>A0ABU3QZH3_9GAMM</name>
<evidence type="ECO:0000256" key="5">
    <source>
        <dbReference type="ARBA" id="ARBA00022448"/>
    </source>
</evidence>
<keyword evidence="12" id="KW-0282">Flagellum</keyword>
<feature type="region of interest" description="Disordered" evidence="10">
    <location>
        <begin position="283"/>
        <end position="345"/>
    </location>
</feature>
<dbReference type="Pfam" id="PF02108">
    <property type="entry name" value="FliH"/>
    <property type="match status" value="1"/>
</dbReference>
<proteinExistence type="inferred from homology"/>
<dbReference type="PANTHER" id="PTHR34982">
    <property type="entry name" value="YOP PROTEINS TRANSLOCATION PROTEIN L"/>
    <property type="match status" value="1"/>
</dbReference>
<keyword evidence="7" id="KW-1005">Bacterial flagellum biogenesis</keyword>
<protein>
    <recommendedName>
        <fullName evidence="4">Flagellar assembly protein FliH</fullName>
    </recommendedName>
</protein>
<comment type="similarity">
    <text evidence="3">Belongs to the FliH family.</text>
</comment>
<evidence type="ECO:0000256" key="4">
    <source>
        <dbReference type="ARBA" id="ARBA00016507"/>
    </source>
</evidence>
<keyword evidence="6" id="KW-0963">Cytoplasm</keyword>
<keyword evidence="12" id="KW-0966">Cell projection</keyword>